<sequence length="92" mass="10135">MVCQRVDLPGGGSAIVCGPRQRKRKCVNCRRPAGLLCDWKVKTKKSGTCDAPICDRCTHVPAPDKDLCPKHGAEWRARQAGRDPQVVRQPAE</sequence>
<name>A0A1T5EMM2_9SPHN</name>
<keyword evidence="2" id="KW-1185">Reference proteome</keyword>
<organism evidence="1 2">
    <name type="scientific">Sphingopyxis flava</name>
    <dbReference type="NCBI Taxonomy" id="1507287"/>
    <lineage>
        <taxon>Bacteria</taxon>
        <taxon>Pseudomonadati</taxon>
        <taxon>Pseudomonadota</taxon>
        <taxon>Alphaproteobacteria</taxon>
        <taxon>Sphingomonadales</taxon>
        <taxon>Sphingomonadaceae</taxon>
        <taxon>Sphingopyxis</taxon>
    </lineage>
</organism>
<dbReference type="EMBL" id="FUYP01000023">
    <property type="protein sequence ID" value="SKB85125.1"/>
    <property type="molecule type" value="Genomic_DNA"/>
</dbReference>
<evidence type="ECO:0000313" key="1">
    <source>
        <dbReference type="EMBL" id="SKB85125.1"/>
    </source>
</evidence>
<proteinExistence type="predicted"/>
<dbReference type="Proteomes" id="UP000190044">
    <property type="component" value="Unassembled WGS sequence"/>
</dbReference>
<evidence type="ECO:0000313" key="2">
    <source>
        <dbReference type="Proteomes" id="UP000190044"/>
    </source>
</evidence>
<protein>
    <submittedName>
        <fullName evidence="1">Uncharacterized protein</fullName>
    </submittedName>
</protein>
<accession>A0A1T5EMM2</accession>
<gene>
    <name evidence="1" type="ORF">SAMN06295937_102335</name>
</gene>
<reference evidence="2" key="1">
    <citation type="submission" date="2017-02" db="EMBL/GenBank/DDBJ databases">
        <authorList>
            <person name="Varghese N."/>
            <person name="Submissions S."/>
        </authorList>
    </citation>
    <scope>NUCLEOTIDE SEQUENCE [LARGE SCALE GENOMIC DNA]</scope>
    <source>
        <strain evidence="2">R11H</strain>
    </source>
</reference>
<dbReference type="AlphaFoldDB" id="A0A1T5EMM2"/>